<dbReference type="PANTHER" id="PTHR32114:SF2">
    <property type="entry name" value="ABC TRANSPORTER ABCH.3"/>
    <property type="match status" value="1"/>
</dbReference>
<evidence type="ECO:0000313" key="3">
    <source>
        <dbReference type="Proteomes" id="UP000649799"/>
    </source>
</evidence>
<organism evidence="2 3">
    <name type="scientific">Cyclobacterium plantarum</name>
    <dbReference type="NCBI Taxonomy" id="2716263"/>
    <lineage>
        <taxon>Bacteria</taxon>
        <taxon>Pseudomonadati</taxon>
        <taxon>Bacteroidota</taxon>
        <taxon>Cytophagia</taxon>
        <taxon>Cytophagales</taxon>
        <taxon>Cyclobacteriaceae</taxon>
        <taxon>Cyclobacterium</taxon>
    </lineage>
</organism>
<accession>A0ABX0HB01</accession>
<reference evidence="2 3" key="1">
    <citation type="submission" date="2020-03" db="EMBL/GenBank/DDBJ databases">
        <title>Cyclobacterium plantarum sp. nov., a marine bacterium isolated from a coastal-marine wetland.</title>
        <authorList>
            <person name="Sanchez-Porro C."/>
            <person name="Ventosa A."/>
            <person name="Amoozegar M."/>
        </authorList>
    </citation>
    <scope>NUCLEOTIDE SEQUENCE [LARGE SCALE GENOMIC DNA]</scope>
    <source>
        <strain evidence="2 3">GBPx2</strain>
    </source>
</reference>
<protein>
    <submittedName>
        <fullName evidence="2">SMC family ATPase</fullName>
    </submittedName>
</protein>
<evidence type="ECO:0000313" key="2">
    <source>
        <dbReference type="EMBL" id="NHE58540.1"/>
    </source>
</evidence>
<dbReference type="Proteomes" id="UP000649799">
    <property type="component" value="Unassembled WGS sequence"/>
</dbReference>
<feature type="coiled-coil region" evidence="1">
    <location>
        <begin position="432"/>
        <end position="484"/>
    </location>
</feature>
<dbReference type="RefSeq" id="WP_166149032.1">
    <property type="nucleotide sequence ID" value="NZ_JAANYN010000007.1"/>
</dbReference>
<dbReference type="Gene3D" id="3.40.50.300">
    <property type="entry name" value="P-loop containing nucleotide triphosphate hydrolases"/>
    <property type="match status" value="2"/>
</dbReference>
<sequence>MIPIKLTLQGLYSYKEPQTIDFSQLTAAGLFGIFGAVGSGKSSILEAILLALYGSTERLSDRGEKNSMVNLQSDFLLINFEFTAGKNHSYSYLARYAVKRNPKNFDDIRPAEHTFYKRQGEEMVPIAERAETIIGMKKEHFKQTVIIPQGKFREFIDLKPGDRASMMKELFGLERFDLYGKTGTLLKREKEEGIKLQTKLEALEHLSPEMLKDKLNEKSHIGEELKKQRESFDLSSRELQQMEGIKEKHQELKAQTQSWEILEKQIPDIEKKKTELKAFLQARTHLWPVWEKIQEEEMNLEEASVGFTDCSRFKLSYEQEIKNLEREEADLKEKAEKRSEREAKIRDLKKVLEIQAIREDLKAAQDKLNVLKPQLENSLQQEKTLKEQWTESDQEAEKTEKNGGSELLAIYRNDARDWMTFEEQGLEIRQEMKEMELHLQQYATQIETMTKKLPQKYGDFDEWVEAQKADIQTLEAEKERLIEKKALQHHAHVLNEGEPCPLCGSSEHPSPLNPDQSQELLENVKGELSKAATVLDQSQQMARDLMLLRTQKENENQKIQNKTEALKRVKDQLNQVQQKLGEQGIPDLQALQAMQQKLEDEVQKQKDLQIKSRTLRKKLDQLRTQIDSYQEEFQAVQQHVLGLNSTLKAKQEEITNPDFTQAYLQKTREVIRLTIEKVQEDILETANLLDSKQKVLNDTKSKAATNLANLENFKTKKEKATEKLQNLNDTFEMLRQEWGFEDKEKLVQLFSRKVDTDQVDQEIREYEKNCSVVKSRISVLENTPGVKDFDPEKFDEITTRHLAEKEALEKIQNQLTLLNQVIVETRDKLEEKDRLSQSFKKLEIRLSYFRELEQLFKGSGFVKYVSRIYLRELCNTANLRFSKLTKNSLSLEIDDNNTFWVVDYLNGGKKRLLKTLSGGQTFQASLCLALALAEKVKSLNQADQSFFFLDEGFGALDRNSLRVVFETLKALRHENRIVGIISHVEELQQEIEVYANIELDPDRGSQVRYSFS</sequence>
<dbReference type="EMBL" id="JAANYN010000007">
    <property type="protein sequence ID" value="NHE58540.1"/>
    <property type="molecule type" value="Genomic_DNA"/>
</dbReference>
<gene>
    <name evidence="2" type="ORF">G9Q97_17160</name>
</gene>
<feature type="coiled-coil region" evidence="1">
    <location>
        <begin position="542"/>
        <end position="639"/>
    </location>
</feature>
<keyword evidence="3" id="KW-1185">Reference proteome</keyword>
<feature type="coiled-coil region" evidence="1">
    <location>
        <begin position="710"/>
        <end position="737"/>
    </location>
</feature>
<proteinExistence type="predicted"/>
<dbReference type="PANTHER" id="PTHR32114">
    <property type="entry name" value="ABC TRANSPORTER ABCH.3"/>
    <property type="match status" value="1"/>
</dbReference>
<name>A0ABX0HB01_9BACT</name>
<keyword evidence="1" id="KW-0175">Coiled coil</keyword>
<dbReference type="InterPro" id="IPR027417">
    <property type="entry name" value="P-loop_NTPase"/>
</dbReference>
<dbReference type="SUPFAM" id="SSF52540">
    <property type="entry name" value="P-loop containing nucleoside triphosphate hydrolases"/>
    <property type="match status" value="1"/>
</dbReference>
<comment type="caution">
    <text evidence="2">The sequence shown here is derived from an EMBL/GenBank/DDBJ whole genome shotgun (WGS) entry which is preliminary data.</text>
</comment>
<dbReference type="Pfam" id="PF13558">
    <property type="entry name" value="SbcC_Walker_B"/>
    <property type="match status" value="1"/>
</dbReference>
<feature type="coiled-coil region" evidence="1">
    <location>
        <begin position="314"/>
        <end position="351"/>
    </location>
</feature>
<evidence type="ECO:0000256" key="1">
    <source>
        <dbReference type="SAM" id="Coils"/>
    </source>
</evidence>